<sequence length="60" mass="6493">MNLLLGWPHMGTPMEAGSSQEKKGKKIKNIFIHFHAPRSHTTGGLYPAAEPGAALRSPEP</sequence>
<dbReference type="AlphaFoldDB" id="A0A562S601"/>
<organism evidence="2 3">
    <name type="scientific">Desulfobotulus alkaliphilus</name>
    <dbReference type="NCBI Taxonomy" id="622671"/>
    <lineage>
        <taxon>Bacteria</taxon>
        <taxon>Pseudomonadati</taxon>
        <taxon>Thermodesulfobacteriota</taxon>
        <taxon>Desulfobacteria</taxon>
        <taxon>Desulfobacterales</taxon>
        <taxon>Desulfobacteraceae</taxon>
        <taxon>Desulfobotulus</taxon>
    </lineage>
</organism>
<protein>
    <submittedName>
        <fullName evidence="2">Uncharacterized protein</fullName>
    </submittedName>
</protein>
<reference evidence="2 3" key="1">
    <citation type="submission" date="2019-07" db="EMBL/GenBank/DDBJ databases">
        <title>Genome sequencing of 100 strains of the haloalkaliphilic chemolithoautotrophic sulfur-oxidizing bacterium Thioalkalivibrio.</title>
        <authorList>
            <person name="Muyzer G."/>
        </authorList>
    </citation>
    <scope>NUCLEOTIDE SEQUENCE [LARGE SCALE GENOMIC DNA]</scope>
    <source>
        <strain evidence="2 3">ASO4-4</strain>
    </source>
</reference>
<keyword evidence="3" id="KW-1185">Reference proteome</keyword>
<comment type="caution">
    <text evidence="2">The sequence shown here is derived from an EMBL/GenBank/DDBJ whole genome shotgun (WGS) entry which is preliminary data.</text>
</comment>
<name>A0A562S601_9BACT</name>
<evidence type="ECO:0000256" key="1">
    <source>
        <dbReference type="SAM" id="MobiDB-lite"/>
    </source>
</evidence>
<dbReference type="EMBL" id="VLLC01000002">
    <property type="protein sequence ID" value="TWI76722.1"/>
    <property type="molecule type" value="Genomic_DNA"/>
</dbReference>
<proteinExistence type="predicted"/>
<evidence type="ECO:0000313" key="2">
    <source>
        <dbReference type="EMBL" id="TWI76722.1"/>
    </source>
</evidence>
<feature type="region of interest" description="Disordered" evidence="1">
    <location>
        <begin position="41"/>
        <end position="60"/>
    </location>
</feature>
<dbReference type="Proteomes" id="UP000318307">
    <property type="component" value="Unassembled WGS sequence"/>
</dbReference>
<gene>
    <name evidence="2" type="ORF">LZ24_00343</name>
</gene>
<accession>A0A562S601</accession>
<evidence type="ECO:0000313" key="3">
    <source>
        <dbReference type="Proteomes" id="UP000318307"/>
    </source>
</evidence>
<feature type="region of interest" description="Disordered" evidence="1">
    <location>
        <begin position="1"/>
        <end position="23"/>
    </location>
</feature>